<dbReference type="Pfam" id="PF12697">
    <property type="entry name" value="Abhydrolase_6"/>
    <property type="match status" value="1"/>
</dbReference>
<dbReference type="InterPro" id="IPR000073">
    <property type="entry name" value="AB_hydrolase_1"/>
</dbReference>
<organism evidence="2 3">
    <name type="scientific">Mycena chlorophos</name>
    <name type="common">Agaric fungus</name>
    <name type="synonym">Agaricus chlorophos</name>
    <dbReference type="NCBI Taxonomy" id="658473"/>
    <lineage>
        <taxon>Eukaryota</taxon>
        <taxon>Fungi</taxon>
        <taxon>Dikarya</taxon>
        <taxon>Basidiomycota</taxon>
        <taxon>Agaricomycotina</taxon>
        <taxon>Agaricomycetes</taxon>
        <taxon>Agaricomycetidae</taxon>
        <taxon>Agaricales</taxon>
        <taxon>Marasmiineae</taxon>
        <taxon>Mycenaceae</taxon>
        <taxon>Mycena</taxon>
    </lineage>
</organism>
<evidence type="ECO:0000313" key="3">
    <source>
        <dbReference type="Proteomes" id="UP000815677"/>
    </source>
</evidence>
<feature type="domain" description="AB hydrolase-1" evidence="1">
    <location>
        <begin position="30"/>
        <end position="289"/>
    </location>
</feature>
<dbReference type="SUPFAM" id="SSF53474">
    <property type="entry name" value="alpha/beta-Hydrolases"/>
    <property type="match status" value="1"/>
</dbReference>
<accession>A0ABQ0KWV9</accession>
<dbReference type="EMBL" id="DF838807">
    <property type="protein sequence ID" value="GAT43278.1"/>
    <property type="molecule type" value="Genomic_DNA"/>
</dbReference>
<evidence type="ECO:0000313" key="2">
    <source>
        <dbReference type="EMBL" id="GAT43278.1"/>
    </source>
</evidence>
<dbReference type="InterPro" id="IPR029058">
    <property type="entry name" value="AB_hydrolase_fold"/>
</dbReference>
<protein>
    <recommendedName>
        <fullName evidence="1">AB hydrolase-1 domain-containing protein</fullName>
    </recommendedName>
</protein>
<reference evidence="2" key="1">
    <citation type="submission" date="2014-09" db="EMBL/GenBank/DDBJ databases">
        <title>Genome sequence of the luminous mushroom Mycena chlorophos for searching fungal bioluminescence genes.</title>
        <authorList>
            <person name="Tanaka Y."/>
            <person name="Kasuga D."/>
            <person name="Oba Y."/>
            <person name="Hase S."/>
            <person name="Sato K."/>
            <person name="Oba Y."/>
            <person name="Sakakibara Y."/>
        </authorList>
    </citation>
    <scope>NUCLEOTIDE SEQUENCE</scope>
</reference>
<gene>
    <name evidence="2" type="ORF">MCHLO_00967</name>
</gene>
<proteinExistence type="predicted"/>
<dbReference type="Gene3D" id="3.40.50.1820">
    <property type="entry name" value="alpha/beta hydrolase"/>
    <property type="match status" value="1"/>
</dbReference>
<keyword evidence="3" id="KW-1185">Reference proteome</keyword>
<evidence type="ECO:0000259" key="1">
    <source>
        <dbReference type="Pfam" id="PF12697"/>
    </source>
</evidence>
<dbReference type="Proteomes" id="UP000815677">
    <property type="component" value="Unassembled WGS sequence"/>
</dbReference>
<sequence>MSTTEKLLNLPNDRVLAYEDTGDKDSNLLVIFFHGVFGVGRVPTTKLSPVLIEKRAHYITPTLAGWGNSSPREAGKSYHQALADDTTALIEHLHPGMQDFKIFVCGGSYGTVPAQMLYGAPFDIFPLGKFVRGCFLAAPFTPFKHHANYTKGMTWGNWLSVGPPSQWLPFNLLQRSVAMGVSMQFTGPKGVERAEKFIRGFLFDSAPEVEKKAFAAWREKQGLAEGEFEREMAQNMARSMEKTWAGFIECGDVINSDWAFVPKDLDEAHTEGRKVVIAASTEDELGPEFATWLHENYRNSSLKWVAGKHISTLYEMDNLFAELLQDV</sequence>
<name>A0ABQ0KWV9_MYCCL</name>